<dbReference type="SMART" id="SM00100">
    <property type="entry name" value="cNMP"/>
    <property type="match status" value="1"/>
</dbReference>
<evidence type="ECO:0000313" key="7">
    <source>
        <dbReference type="Proteomes" id="UP000245020"/>
    </source>
</evidence>
<dbReference type="CDD" id="cd00092">
    <property type="entry name" value="HTH_CRP"/>
    <property type="match status" value="1"/>
</dbReference>
<dbReference type="PANTHER" id="PTHR24567">
    <property type="entry name" value="CRP FAMILY TRANSCRIPTIONAL REGULATORY PROTEIN"/>
    <property type="match status" value="1"/>
</dbReference>
<dbReference type="AlphaFoldDB" id="A0A2U2ACU8"/>
<sequence length="237" mass="26371">MHKKIKVACGNCSLQQLCLPVGLENNEFVKLEKIVQRGKPLSRGKHIYYPGDPFTSLYAVRSGAVKTYKVANDGTEYVTSFYLPGEIIGLDALSSGVHTCGAKTLETTSLCEIPYTQLDTIAVTIPNISRQLLKIMSHEIKCDEQMMTMIGSQPAKARLIALFLSLSARLKRRGYSATEFSLSMSRADIGSYLGLAVETVSRLLKKLQDQGLIEVNHRQIKLLDLEKLRELVNLEIH</sequence>
<feature type="domain" description="HTH crp-type" evidence="5">
    <location>
        <begin position="153"/>
        <end position="226"/>
    </location>
</feature>
<keyword evidence="1" id="KW-0805">Transcription regulation</keyword>
<dbReference type="InterPro" id="IPR018335">
    <property type="entry name" value="Tscrpt_reg_HTH_Crp-type_CS"/>
</dbReference>
<organism evidence="6 7">
    <name type="scientific">Ignatzschineria ureiclastica</name>
    <dbReference type="NCBI Taxonomy" id="472582"/>
    <lineage>
        <taxon>Bacteria</taxon>
        <taxon>Pseudomonadati</taxon>
        <taxon>Pseudomonadota</taxon>
        <taxon>Gammaproteobacteria</taxon>
        <taxon>Cardiobacteriales</taxon>
        <taxon>Ignatzschineriaceae</taxon>
        <taxon>Ignatzschineria</taxon>
    </lineage>
</organism>
<dbReference type="InterPro" id="IPR014710">
    <property type="entry name" value="RmlC-like_jellyroll"/>
</dbReference>
<dbReference type="Pfam" id="PF00027">
    <property type="entry name" value="cNMP_binding"/>
    <property type="match status" value="1"/>
</dbReference>
<dbReference type="GO" id="GO:0003700">
    <property type="term" value="F:DNA-binding transcription factor activity"/>
    <property type="evidence" value="ECO:0007669"/>
    <property type="project" value="InterPro"/>
</dbReference>
<keyword evidence="3" id="KW-0804">Transcription</keyword>
<dbReference type="Gene3D" id="1.10.10.10">
    <property type="entry name" value="Winged helix-like DNA-binding domain superfamily/Winged helix DNA-binding domain"/>
    <property type="match status" value="1"/>
</dbReference>
<keyword evidence="7" id="KW-1185">Reference proteome</keyword>
<evidence type="ECO:0000256" key="2">
    <source>
        <dbReference type="ARBA" id="ARBA00023125"/>
    </source>
</evidence>
<dbReference type="RefSeq" id="WP_109189921.1">
    <property type="nucleotide sequence ID" value="NZ_BMYA01000004.1"/>
</dbReference>
<dbReference type="InterPro" id="IPR018490">
    <property type="entry name" value="cNMP-bd_dom_sf"/>
</dbReference>
<dbReference type="EMBL" id="QEWQ01000006">
    <property type="protein sequence ID" value="PWD80485.1"/>
    <property type="molecule type" value="Genomic_DNA"/>
</dbReference>
<dbReference type="InterPro" id="IPR036390">
    <property type="entry name" value="WH_DNA-bd_sf"/>
</dbReference>
<keyword evidence="2" id="KW-0238">DNA-binding</keyword>
<dbReference type="InterPro" id="IPR012318">
    <property type="entry name" value="HTH_CRP"/>
</dbReference>
<dbReference type="InterPro" id="IPR036388">
    <property type="entry name" value="WH-like_DNA-bd_sf"/>
</dbReference>
<dbReference type="Gene3D" id="2.60.120.10">
    <property type="entry name" value="Jelly Rolls"/>
    <property type="match status" value="1"/>
</dbReference>
<dbReference type="SMART" id="SM00419">
    <property type="entry name" value="HTH_CRP"/>
    <property type="match status" value="1"/>
</dbReference>
<gene>
    <name evidence="6" type="ORF">DC083_09275</name>
</gene>
<comment type="caution">
    <text evidence="6">The sequence shown here is derived from an EMBL/GenBank/DDBJ whole genome shotgun (WGS) entry which is preliminary data.</text>
</comment>
<dbReference type="FunFam" id="1.10.10.10:FF:000028">
    <property type="entry name" value="Fumarate/nitrate reduction transcriptional regulator Fnr"/>
    <property type="match status" value="1"/>
</dbReference>
<accession>A0A2U2ACU8</accession>
<dbReference type="OrthoDB" id="7643467at2"/>
<evidence type="ECO:0000313" key="6">
    <source>
        <dbReference type="EMBL" id="PWD80485.1"/>
    </source>
</evidence>
<evidence type="ECO:0000256" key="1">
    <source>
        <dbReference type="ARBA" id="ARBA00023015"/>
    </source>
</evidence>
<feature type="domain" description="Cyclic nucleotide-binding" evidence="4">
    <location>
        <begin position="19"/>
        <end position="93"/>
    </location>
</feature>
<dbReference type="PROSITE" id="PS51063">
    <property type="entry name" value="HTH_CRP_2"/>
    <property type="match status" value="1"/>
</dbReference>
<dbReference type="CDD" id="cd00038">
    <property type="entry name" value="CAP_ED"/>
    <property type="match status" value="1"/>
</dbReference>
<dbReference type="PANTHER" id="PTHR24567:SF75">
    <property type="entry name" value="FUMARATE AND NITRATE REDUCTION REGULATORY PROTEIN"/>
    <property type="match status" value="1"/>
</dbReference>
<evidence type="ECO:0000259" key="4">
    <source>
        <dbReference type="PROSITE" id="PS50042"/>
    </source>
</evidence>
<dbReference type="GO" id="GO:0003677">
    <property type="term" value="F:DNA binding"/>
    <property type="evidence" value="ECO:0007669"/>
    <property type="project" value="UniProtKB-KW"/>
</dbReference>
<dbReference type="PRINTS" id="PR00034">
    <property type="entry name" value="HTHCRP"/>
</dbReference>
<dbReference type="PROSITE" id="PS00042">
    <property type="entry name" value="HTH_CRP_1"/>
    <property type="match status" value="1"/>
</dbReference>
<protein>
    <submittedName>
        <fullName evidence="6">Fumarate/nitrate reduction transcriptional regulator</fullName>
    </submittedName>
</protein>
<dbReference type="Proteomes" id="UP000245020">
    <property type="component" value="Unassembled WGS sequence"/>
</dbReference>
<proteinExistence type="predicted"/>
<evidence type="ECO:0000256" key="3">
    <source>
        <dbReference type="ARBA" id="ARBA00023163"/>
    </source>
</evidence>
<dbReference type="InterPro" id="IPR000595">
    <property type="entry name" value="cNMP-bd_dom"/>
</dbReference>
<dbReference type="SUPFAM" id="SSF46785">
    <property type="entry name" value="Winged helix' DNA-binding domain"/>
    <property type="match status" value="1"/>
</dbReference>
<dbReference type="InterPro" id="IPR050397">
    <property type="entry name" value="Env_Response_Regulators"/>
</dbReference>
<dbReference type="PROSITE" id="PS50042">
    <property type="entry name" value="CNMP_BINDING_3"/>
    <property type="match status" value="1"/>
</dbReference>
<reference evidence="7" key="1">
    <citation type="submission" date="2018-05" db="EMBL/GenBank/DDBJ databases">
        <title>Ignatzschineria dubaiensis sp. nov., isolated from necrotic foot tissues of dromedaries (Camelus dromedarius) and associated maggots in Dubai, United Arab Emirates.</title>
        <authorList>
            <person name="Tsang C.C."/>
            <person name="Tang J.Y.M."/>
            <person name="Fong J.Y.H."/>
            <person name="Kinne J."/>
            <person name="Lee H.H."/>
            <person name="Joseph M."/>
            <person name="Jose S."/>
            <person name="Schuster R.K."/>
            <person name="Tang Y."/>
            <person name="Sivakumar S."/>
            <person name="Chen J.H.K."/>
            <person name="Teng J.L.L."/>
            <person name="Lau S.K.P."/>
            <person name="Wernery U."/>
            <person name="Woo P.C.Y."/>
        </authorList>
    </citation>
    <scope>NUCLEOTIDE SEQUENCE [LARGE SCALE GENOMIC DNA]</scope>
    <source>
        <strain evidence="7">KCTC 22644</strain>
    </source>
</reference>
<name>A0A2U2ACU8_9GAMM</name>
<evidence type="ECO:0000259" key="5">
    <source>
        <dbReference type="PROSITE" id="PS51063"/>
    </source>
</evidence>
<dbReference type="SUPFAM" id="SSF51206">
    <property type="entry name" value="cAMP-binding domain-like"/>
    <property type="match status" value="1"/>
</dbReference>
<dbReference type="Pfam" id="PF13545">
    <property type="entry name" value="HTH_Crp_2"/>
    <property type="match status" value="1"/>
</dbReference>
<dbReference type="GO" id="GO:0005829">
    <property type="term" value="C:cytosol"/>
    <property type="evidence" value="ECO:0007669"/>
    <property type="project" value="TreeGrafter"/>
</dbReference>
<dbReference type="NCBIfam" id="NF008365">
    <property type="entry name" value="PRK11161.1"/>
    <property type="match status" value="1"/>
</dbReference>